<dbReference type="PANTHER" id="PTHR30562:SF1">
    <property type="entry name" value="UVRABC SYSTEM PROTEIN C"/>
    <property type="match status" value="1"/>
</dbReference>
<evidence type="ECO:0000313" key="11">
    <source>
        <dbReference type="EMBL" id="MBK5898156.1"/>
    </source>
</evidence>
<evidence type="ECO:0000256" key="2">
    <source>
        <dbReference type="ARBA" id="ARBA00022763"/>
    </source>
</evidence>
<keyword evidence="12" id="KW-1185">Reference proteome</keyword>
<dbReference type="InterPro" id="IPR004791">
    <property type="entry name" value="UvrC"/>
</dbReference>
<evidence type="ECO:0000256" key="1">
    <source>
        <dbReference type="ARBA" id="ARBA00022490"/>
    </source>
</evidence>
<dbReference type="InterPro" id="IPR038476">
    <property type="entry name" value="UvrC_RNase_H_dom_sf"/>
</dbReference>
<evidence type="ECO:0000259" key="9">
    <source>
        <dbReference type="PROSITE" id="PS50164"/>
    </source>
</evidence>
<dbReference type="SUPFAM" id="SSF46600">
    <property type="entry name" value="C-terminal UvrC-binding domain of UvrB"/>
    <property type="match status" value="1"/>
</dbReference>
<dbReference type="RefSeq" id="WP_208429591.1">
    <property type="nucleotide sequence ID" value="NZ_JAEPRJ010000001.1"/>
</dbReference>
<protein>
    <recommendedName>
        <fullName evidence="7">UvrABC system protein C</fullName>
        <shortName evidence="7">Protein UvrC</shortName>
    </recommendedName>
    <alternativeName>
        <fullName evidence="7">Excinuclease ABC subunit C</fullName>
    </alternativeName>
</protein>
<dbReference type="NCBIfam" id="TIGR00194">
    <property type="entry name" value="uvrC"/>
    <property type="match status" value="1"/>
</dbReference>
<comment type="caution">
    <text evidence="11">The sequence shown here is derived from an EMBL/GenBank/DDBJ whole genome shotgun (WGS) entry which is preliminary data.</text>
</comment>
<dbReference type="InterPro" id="IPR041663">
    <property type="entry name" value="DisA/LigA_HHH"/>
</dbReference>
<feature type="domain" description="UVR" evidence="8">
    <location>
        <begin position="202"/>
        <end position="237"/>
    </location>
</feature>
<dbReference type="Pfam" id="PF08459">
    <property type="entry name" value="UvrC_RNaseH_dom"/>
    <property type="match status" value="1"/>
</dbReference>
<dbReference type="InterPro" id="IPR001943">
    <property type="entry name" value="UVR_dom"/>
</dbReference>
<dbReference type="Gene3D" id="4.10.860.10">
    <property type="entry name" value="UVR domain"/>
    <property type="match status" value="1"/>
</dbReference>
<evidence type="ECO:0000313" key="12">
    <source>
        <dbReference type="Proteomes" id="UP000604730"/>
    </source>
</evidence>
<dbReference type="SUPFAM" id="SSF47781">
    <property type="entry name" value="RuvA domain 2-like"/>
    <property type="match status" value="1"/>
</dbReference>
<comment type="subcellular location">
    <subcellularLocation>
        <location evidence="7">Cytoplasm</location>
    </subcellularLocation>
</comment>
<evidence type="ECO:0000256" key="6">
    <source>
        <dbReference type="ARBA" id="ARBA00023236"/>
    </source>
</evidence>
<keyword evidence="1 7" id="KW-0963">Cytoplasm</keyword>
<dbReference type="PROSITE" id="PS50165">
    <property type="entry name" value="UVRC"/>
    <property type="match status" value="1"/>
</dbReference>
<dbReference type="CDD" id="cd10434">
    <property type="entry name" value="GIY-YIG_UvrC_Cho"/>
    <property type="match status" value="1"/>
</dbReference>
<dbReference type="InterPro" id="IPR036876">
    <property type="entry name" value="UVR_dom_sf"/>
</dbReference>
<comment type="function">
    <text evidence="7">The UvrABC repair system catalyzes the recognition and processing of DNA lesions. UvrC both incises the 5' and 3' sides of the lesion. The N-terminal half is responsible for the 3' incision and the C-terminal half is responsible for the 5' incision.</text>
</comment>
<proteinExistence type="inferred from homology"/>
<dbReference type="InterPro" id="IPR000305">
    <property type="entry name" value="GIY-YIG_endonuc"/>
</dbReference>
<evidence type="ECO:0000256" key="4">
    <source>
        <dbReference type="ARBA" id="ARBA00022881"/>
    </source>
</evidence>
<dbReference type="Pfam" id="PF02151">
    <property type="entry name" value="UVR"/>
    <property type="match status" value="1"/>
</dbReference>
<dbReference type="NCBIfam" id="NF001824">
    <property type="entry name" value="PRK00558.1-5"/>
    <property type="match status" value="1"/>
</dbReference>
<evidence type="ECO:0000259" key="8">
    <source>
        <dbReference type="PROSITE" id="PS50151"/>
    </source>
</evidence>
<dbReference type="InterPro" id="IPR035901">
    <property type="entry name" value="GIY-YIG_endonuc_sf"/>
</dbReference>
<evidence type="ECO:0000256" key="7">
    <source>
        <dbReference type="HAMAP-Rule" id="MF_00203"/>
    </source>
</evidence>
<keyword evidence="4 7" id="KW-0267">Excision nuclease</keyword>
<feature type="domain" description="GIY-YIG" evidence="9">
    <location>
        <begin position="13"/>
        <end position="92"/>
    </location>
</feature>
<dbReference type="PROSITE" id="PS50164">
    <property type="entry name" value="GIY_YIG"/>
    <property type="match status" value="1"/>
</dbReference>
<comment type="similarity">
    <text evidence="7">Belongs to the UvrC family.</text>
</comment>
<dbReference type="InterPro" id="IPR010994">
    <property type="entry name" value="RuvA_2-like"/>
</dbReference>
<dbReference type="Gene3D" id="3.30.420.340">
    <property type="entry name" value="UvrC, RNAse H endonuclease domain"/>
    <property type="match status" value="1"/>
</dbReference>
<dbReference type="PANTHER" id="PTHR30562">
    <property type="entry name" value="UVRC/OXIDOREDUCTASE"/>
    <property type="match status" value="1"/>
</dbReference>
<dbReference type="InterPro" id="IPR001162">
    <property type="entry name" value="UvrC_RNase_H_dom"/>
</dbReference>
<feature type="domain" description="UvrC family homology region profile" evidence="10">
    <location>
        <begin position="254"/>
        <end position="499"/>
    </location>
</feature>
<dbReference type="PROSITE" id="PS50151">
    <property type="entry name" value="UVR"/>
    <property type="match status" value="1"/>
</dbReference>
<keyword evidence="3 7" id="KW-0228">DNA excision</keyword>
<keyword evidence="2 7" id="KW-0227">DNA damage</keyword>
<evidence type="ECO:0000256" key="5">
    <source>
        <dbReference type="ARBA" id="ARBA00023204"/>
    </source>
</evidence>
<comment type="subunit">
    <text evidence="7">Interacts with UvrB in an incision complex.</text>
</comment>
<dbReference type="Pfam" id="PF12826">
    <property type="entry name" value="HHH_2"/>
    <property type="match status" value="1"/>
</dbReference>
<reference evidence="11 12" key="1">
    <citation type="submission" date="2021-01" db="EMBL/GenBank/DDBJ databases">
        <title>Isolation and description of Catonella massiliensis sp. nov., a novel Catonella species, isolated from a stable periodontitis subject.</title>
        <authorList>
            <person name="Antezack A."/>
            <person name="Boxberger M."/>
            <person name="La Scola B."/>
            <person name="Monnet-Corti V."/>
        </authorList>
    </citation>
    <scope>NUCLEOTIDE SEQUENCE [LARGE SCALE GENOMIC DNA]</scope>
    <source>
        <strain evidence="11 12">Marseille-Q4567</strain>
    </source>
</reference>
<keyword evidence="6 7" id="KW-0742">SOS response</keyword>
<dbReference type="Pfam" id="PF22920">
    <property type="entry name" value="UvrC_RNaseH"/>
    <property type="match status" value="1"/>
</dbReference>
<name>A0ABS1J1Y8_9FIRM</name>
<evidence type="ECO:0000256" key="3">
    <source>
        <dbReference type="ARBA" id="ARBA00022769"/>
    </source>
</evidence>
<dbReference type="HAMAP" id="MF_00203">
    <property type="entry name" value="UvrC"/>
    <property type="match status" value="1"/>
</dbReference>
<dbReference type="Pfam" id="PF01541">
    <property type="entry name" value="GIY-YIG"/>
    <property type="match status" value="1"/>
</dbReference>
<organism evidence="11 12">
    <name type="scientific">Catonella massiliensis</name>
    <dbReference type="NCBI Taxonomy" id="2799636"/>
    <lineage>
        <taxon>Bacteria</taxon>
        <taxon>Bacillati</taxon>
        <taxon>Bacillota</taxon>
        <taxon>Clostridia</taxon>
        <taxon>Lachnospirales</taxon>
        <taxon>Lachnospiraceae</taxon>
        <taxon>Catonella</taxon>
    </lineage>
</organism>
<dbReference type="SUPFAM" id="SSF82771">
    <property type="entry name" value="GIY-YIG endonuclease"/>
    <property type="match status" value="1"/>
</dbReference>
<accession>A0ABS1J1Y8</accession>
<keyword evidence="5 7" id="KW-0234">DNA repair</keyword>
<dbReference type="SMART" id="SM00465">
    <property type="entry name" value="GIYc"/>
    <property type="match status" value="1"/>
</dbReference>
<dbReference type="Proteomes" id="UP000604730">
    <property type="component" value="Unassembled WGS sequence"/>
</dbReference>
<dbReference type="InterPro" id="IPR047296">
    <property type="entry name" value="GIY-YIG_UvrC_Cho"/>
</dbReference>
<evidence type="ECO:0000259" key="10">
    <source>
        <dbReference type="PROSITE" id="PS50165"/>
    </source>
</evidence>
<sequence length="621" mass="71964">MFNIEEELKKLPTKPGVYIMHNELDEIIYVGKAISLKNRVRQYFQSINRHSPKIKRMVENIDHFEYIITDSELEALVLECNLIKEHRPKYNTMMKDDKSYPYIKVTVDEEYPRVMFTRKRGKDKAKYFGPYPAHISETLELIHKIYKIRTCRRNLPKDIGKERPCLNYQIGRCDGVCQGYVEPSEYRKRIDEVIKFLNGDYEPILKMITDKMMEASEKLEFEEAANYRDMLTHVKRFSDRQKINSNENVDDRDVLALAKSGKEAVMQVFFIRGGRLIGREHFSLDEVGDDEKGAIYTDFIKQYYTGTPFIPKDIMLADEPEEKELLSEWLATKRGSKVNILVPKRGEKAGLTELAYKNAAMVLNQDSERNKREQARTLGAVKELRDLLGISNDIKRIESYDISNTSGYENVGSMVVFEDGKPKKNDYRKFKIKGVVGPNDYASMEEVLTRRFEHGLKEKEELKILEKAGSRKEGKFSNFPDIILMDGGRGQINICLKVLEKLGIDIAVAGLVKDDRHRTRGIYYNNVEQPIDTHGELFKLITRIQDETHRFAIEYHKLLRGKNQVHSVLDDIKGIGKVRRKALMKHFASLDDIKKATEEELAAVEGMNEGAARAVWEFFRN</sequence>
<dbReference type="Gene3D" id="1.10.150.20">
    <property type="entry name" value="5' to 3' exonuclease, C-terminal subdomain"/>
    <property type="match status" value="1"/>
</dbReference>
<gene>
    <name evidence="7 11" type="primary">uvrC</name>
    <name evidence="11" type="ORF">JJN12_10270</name>
</gene>
<dbReference type="EMBL" id="JAEPRJ010000001">
    <property type="protein sequence ID" value="MBK5898156.1"/>
    <property type="molecule type" value="Genomic_DNA"/>
</dbReference>
<dbReference type="Gene3D" id="3.40.1440.10">
    <property type="entry name" value="GIY-YIG endonuclease"/>
    <property type="match status" value="1"/>
</dbReference>
<dbReference type="InterPro" id="IPR050066">
    <property type="entry name" value="UvrABC_protein_C"/>
</dbReference>